<gene>
    <name evidence="2" type="ORF">PHAECO_LOCUS11317</name>
</gene>
<dbReference type="Gene3D" id="1.20.5.190">
    <property type="match status" value="1"/>
</dbReference>
<dbReference type="AlphaFoldDB" id="A0A9P0DWP3"/>
<dbReference type="PROSITE" id="PS50096">
    <property type="entry name" value="IQ"/>
    <property type="match status" value="1"/>
</dbReference>
<sequence>MNVMLQRHAAKHIYIVPDGLRELMTDISREVLRSDPTNMYTFIADYLEALLLTRENARVAARLVQSITEITTTTCEFLKNTGMEIVDVKRIVSIIRRTFKSRIKDDAEHIALDRTTEEFDEINIISDIINEADISPEQGEEAARIIQRAYREFKVRKEKERELLSGMIDWRVAARSAIYLYRQTGVTNEEANRAATLIKAAYKGYYTRKVMKKLAEESKKLYQEEENVEECDDDETHVLGISDSKMVKINYETVIPHVDFGDVTDVDENIKESEYIQVAEPPPSLEEPAGSTTSAIASFAVQQILKDTFLAVAEEEDEIEGELTKEFEPLGEPSNSEIAEEVQESPTAKDETEGKHSNIIKAEMLLLDNLPITVK</sequence>
<proteinExistence type="predicted"/>
<dbReference type="CDD" id="cd23767">
    <property type="entry name" value="IQCD"/>
    <property type="match status" value="2"/>
</dbReference>
<protein>
    <recommendedName>
        <fullName evidence="4">RIIa domain-containing protein</fullName>
    </recommendedName>
</protein>
<dbReference type="GO" id="GO:0005516">
    <property type="term" value="F:calmodulin binding"/>
    <property type="evidence" value="ECO:0007669"/>
    <property type="project" value="TreeGrafter"/>
</dbReference>
<feature type="region of interest" description="Disordered" evidence="1">
    <location>
        <begin position="327"/>
        <end position="358"/>
    </location>
</feature>
<organism evidence="2 3">
    <name type="scientific">Phaedon cochleariae</name>
    <name type="common">Mustard beetle</name>
    <dbReference type="NCBI Taxonomy" id="80249"/>
    <lineage>
        <taxon>Eukaryota</taxon>
        <taxon>Metazoa</taxon>
        <taxon>Ecdysozoa</taxon>
        <taxon>Arthropoda</taxon>
        <taxon>Hexapoda</taxon>
        <taxon>Insecta</taxon>
        <taxon>Pterygota</taxon>
        <taxon>Neoptera</taxon>
        <taxon>Endopterygota</taxon>
        <taxon>Coleoptera</taxon>
        <taxon>Polyphaga</taxon>
        <taxon>Cucujiformia</taxon>
        <taxon>Chrysomeloidea</taxon>
        <taxon>Chrysomelidae</taxon>
        <taxon>Chrysomelinae</taxon>
        <taxon>Chrysomelini</taxon>
        <taxon>Phaedon</taxon>
    </lineage>
</organism>
<dbReference type="InterPro" id="IPR047579">
    <property type="entry name" value="DD_CABYR_SP17"/>
</dbReference>
<keyword evidence="3" id="KW-1185">Reference proteome</keyword>
<dbReference type="CDD" id="cd12100">
    <property type="entry name" value="DD_CABYR_SP17"/>
    <property type="match status" value="1"/>
</dbReference>
<name>A0A9P0DWP3_PHACE</name>
<dbReference type="SUPFAM" id="SSF47391">
    <property type="entry name" value="Dimerization-anchoring domain of cAMP-dependent PK regulatory subunit"/>
    <property type="match status" value="1"/>
</dbReference>
<dbReference type="EMBL" id="OU896713">
    <property type="protein sequence ID" value="CAH1176298.1"/>
    <property type="molecule type" value="Genomic_DNA"/>
</dbReference>
<dbReference type="Gene3D" id="1.20.890.10">
    <property type="entry name" value="cAMP-dependent protein kinase regulatory subunit, dimerization-anchoring domain"/>
    <property type="match status" value="1"/>
</dbReference>
<reference evidence="2" key="1">
    <citation type="submission" date="2022-01" db="EMBL/GenBank/DDBJ databases">
        <authorList>
            <person name="King R."/>
        </authorList>
    </citation>
    <scope>NUCLEOTIDE SEQUENCE</scope>
</reference>
<feature type="compositionally biased region" description="Basic and acidic residues" evidence="1">
    <location>
        <begin position="347"/>
        <end position="356"/>
    </location>
</feature>
<dbReference type="Proteomes" id="UP001153737">
    <property type="component" value="Chromosome 7"/>
</dbReference>
<evidence type="ECO:0000256" key="1">
    <source>
        <dbReference type="SAM" id="MobiDB-lite"/>
    </source>
</evidence>
<dbReference type="OrthoDB" id="8246151at2759"/>
<dbReference type="PANTHER" id="PTHR10699:SF11">
    <property type="entry name" value="IGLOO, ISOFORM A"/>
    <property type="match status" value="1"/>
</dbReference>
<accession>A0A9P0DWP3</accession>
<evidence type="ECO:0000313" key="3">
    <source>
        <dbReference type="Proteomes" id="UP001153737"/>
    </source>
</evidence>
<evidence type="ECO:0000313" key="2">
    <source>
        <dbReference type="EMBL" id="CAH1176298.1"/>
    </source>
</evidence>
<dbReference type="PANTHER" id="PTHR10699">
    <property type="entry name" value="NEUROMODULIN"/>
    <property type="match status" value="1"/>
</dbReference>
<reference evidence="2" key="2">
    <citation type="submission" date="2022-10" db="EMBL/GenBank/DDBJ databases">
        <authorList>
            <consortium name="ENA_rothamsted_submissions"/>
            <consortium name="culmorum"/>
            <person name="King R."/>
        </authorList>
    </citation>
    <scope>NUCLEOTIDE SEQUENCE</scope>
</reference>
<evidence type="ECO:0008006" key="4">
    <source>
        <dbReference type="Google" id="ProtNLM"/>
    </source>
</evidence>